<comment type="caution">
    <text evidence="2">The sequence shown here is derived from an EMBL/GenBank/DDBJ whole genome shotgun (WGS) entry which is preliminary data.</text>
</comment>
<gene>
    <name evidence="2" type="ORF">B0T21DRAFT_452036</name>
</gene>
<dbReference type="EMBL" id="JAUKTV010000008">
    <property type="protein sequence ID" value="KAK0732439.1"/>
    <property type="molecule type" value="Genomic_DNA"/>
</dbReference>
<keyword evidence="3" id="KW-1185">Reference proteome</keyword>
<feature type="region of interest" description="Disordered" evidence="1">
    <location>
        <begin position="473"/>
        <end position="550"/>
    </location>
</feature>
<sequence length="613" mass="67358">MSRETRRNMKRKAEEKPAKNVTRTATSQPLPQNPESGQASEVIARYFGFQGVPRRFTKPSSDKGSTSSLQSCPASSEDEYENEEAVVDKPSEPVPQRQESTDSSSLGTERLTTTLEPKQKEDSSPPTPRKRRRTISEAGSMTFTESQHDSPPQNEDREVEAMALDSEPSPARLRFNLKPINQSSSDLQCQTQSNTMLGAKPLARSLSPDVSGRPQAHISQPIQRSHSTPPDQAKSSSAPDPAPPRSYLPDEADTSIPRVSVNESLKEDVSQAPTLSNNRTLSTEYDDSTLITTVPHGSSPLSSAPDSLLESGDLVTPPLALESPGPPNPESVPPTELLTTEAYFEPRTSPVGEMDIQAPDPSQAAMSFEPPEDIPVQQGSESSVPGRVSRVRSRVVRKQKLIADSKEERAALVALYVQKSGNLKVIQNTLHDLSNSKFSKGLQETERLLRILGQAEDDGEVTLTTLHRRRVKKLREQDAEVGDGGEKQHLEEDNDAEHNDGDGAGAAELQPMDDNGSTDVSMTDVGDEAAMGSGVRHQHQKATRRQIAEDEEHTEDIIYVREGLRPSRHPLTRVKEAAAKKVKKKKAENISKRWAFHSCVRCRVGLLDEIYEE</sequence>
<feature type="compositionally biased region" description="Polar residues" evidence="1">
    <location>
        <begin position="217"/>
        <end position="228"/>
    </location>
</feature>
<organism evidence="2 3">
    <name type="scientific">Apiosordaria backusii</name>
    <dbReference type="NCBI Taxonomy" id="314023"/>
    <lineage>
        <taxon>Eukaryota</taxon>
        <taxon>Fungi</taxon>
        <taxon>Dikarya</taxon>
        <taxon>Ascomycota</taxon>
        <taxon>Pezizomycotina</taxon>
        <taxon>Sordariomycetes</taxon>
        <taxon>Sordariomycetidae</taxon>
        <taxon>Sordariales</taxon>
        <taxon>Lasiosphaeriaceae</taxon>
        <taxon>Apiosordaria</taxon>
    </lineage>
</organism>
<feature type="compositionally biased region" description="Low complexity" evidence="1">
    <location>
        <begin position="229"/>
        <end position="239"/>
    </location>
</feature>
<feature type="compositionally biased region" description="Acidic residues" evidence="1">
    <location>
        <begin position="76"/>
        <end position="85"/>
    </location>
</feature>
<feature type="compositionally biased region" description="Basic and acidic residues" evidence="1">
    <location>
        <begin position="1"/>
        <end position="18"/>
    </location>
</feature>
<feature type="compositionally biased region" description="Polar residues" evidence="1">
    <location>
        <begin position="21"/>
        <end position="39"/>
    </location>
</feature>
<evidence type="ECO:0000256" key="1">
    <source>
        <dbReference type="SAM" id="MobiDB-lite"/>
    </source>
</evidence>
<feature type="region of interest" description="Disordered" evidence="1">
    <location>
        <begin position="1"/>
        <end position="390"/>
    </location>
</feature>
<feature type="compositionally biased region" description="Polar residues" evidence="1">
    <location>
        <begin position="179"/>
        <end position="196"/>
    </location>
</feature>
<feature type="compositionally biased region" description="Basic and acidic residues" evidence="1">
    <location>
        <begin position="474"/>
        <end position="501"/>
    </location>
</feature>
<name>A0AA40E8R0_9PEZI</name>
<reference evidence="2" key="1">
    <citation type="submission" date="2023-06" db="EMBL/GenBank/DDBJ databases">
        <title>Genome-scale phylogeny and comparative genomics of the fungal order Sordariales.</title>
        <authorList>
            <consortium name="Lawrence Berkeley National Laboratory"/>
            <person name="Hensen N."/>
            <person name="Bonometti L."/>
            <person name="Westerberg I."/>
            <person name="Brannstrom I.O."/>
            <person name="Guillou S."/>
            <person name="Cros-Aarteil S."/>
            <person name="Calhoun S."/>
            <person name="Haridas S."/>
            <person name="Kuo A."/>
            <person name="Mondo S."/>
            <person name="Pangilinan J."/>
            <person name="Riley R."/>
            <person name="Labutti K."/>
            <person name="Andreopoulos B."/>
            <person name="Lipzen A."/>
            <person name="Chen C."/>
            <person name="Yanf M."/>
            <person name="Daum C."/>
            <person name="Ng V."/>
            <person name="Clum A."/>
            <person name="Steindorff A."/>
            <person name="Ohm R."/>
            <person name="Martin F."/>
            <person name="Silar P."/>
            <person name="Natvig D."/>
            <person name="Lalanne C."/>
            <person name="Gautier V."/>
            <person name="Ament-Velasquez S.L."/>
            <person name="Kruys A."/>
            <person name="Hutchinson M.I."/>
            <person name="Powell A.J."/>
            <person name="Barry K."/>
            <person name="Miller A.N."/>
            <person name="Grigoriev I.V."/>
            <person name="Debuchy R."/>
            <person name="Gladieux P."/>
            <person name="Thoren M.H."/>
            <person name="Johannesson H."/>
        </authorList>
    </citation>
    <scope>NUCLEOTIDE SEQUENCE</scope>
    <source>
        <strain evidence="2">CBS 540.89</strain>
    </source>
</reference>
<feature type="compositionally biased region" description="Polar residues" evidence="1">
    <location>
        <begin position="97"/>
        <end position="116"/>
    </location>
</feature>
<feature type="compositionally biased region" description="Polar residues" evidence="1">
    <location>
        <begin position="271"/>
        <end position="296"/>
    </location>
</feature>
<accession>A0AA40E8R0</accession>
<dbReference type="AlphaFoldDB" id="A0AA40E8R0"/>
<feature type="compositionally biased region" description="Polar residues" evidence="1">
    <location>
        <begin position="58"/>
        <end position="74"/>
    </location>
</feature>
<feature type="compositionally biased region" description="Low complexity" evidence="1">
    <location>
        <begin position="298"/>
        <end position="311"/>
    </location>
</feature>
<dbReference type="Proteomes" id="UP001172159">
    <property type="component" value="Unassembled WGS sequence"/>
</dbReference>
<protein>
    <submittedName>
        <fullName evidence="2">Uncharacterized protein</fullName>
    </submittedName>
</protein>
<feature type="compositionally biased region" description="Polar residues" evidence="1">
    <location>
        <begin position="137"/>
        <end position="153"/>
    </location>
</feature>
<evidence type="ECO:0000313" key="2">
    <source>
        <dbReference type="EMBL" id="KAK0732439.1"/>
    </source>
</evidence>
<evidence type="ECO:0000313" key="3">
    <source>
        <dbReference type="Proteomes" id="UP001172159"/>
    </source>
</evidence>
<proteinExistence type="predicted"/>